<keyword evidence="1" id="KW-0175">Coiled coil</keyword>
<dbReference type="AlphaFoldDB" id="A0AAD9JVP1"/>
<comment type="caution">
    <text evidence="3">The sequence shown here is derived from an EMBL/GenBank/DDBJ whole genome shotgun (WGS) entry which is preliminary data.</text>
</comment>
<proteinExistence type="predicted"/>
<evidence type="ECO:0000256" key="1">
    <source>
        <dbReference type="SAM" id="Coils"/>
    </source>
</evidence>
<feature type="coiled-coil region" evidence="1">
    <location>
        <begin position="172"/>
        <end position="203"/>
    </location>
</feature>
<organism evidence="3 4">
    <name type="scientific">Paralvinella palmiformis</name>
    <dbReference type="NCBI Taxonomy" id="53620"/>
    <lineage>
        <taxon>Eukaryota</taxon>
        <taxon>Metazoa</taxon>
        <taxon>Spiralia</taxon>
        <taxon>Lophotrochozoa</taxon>
        <taxon>Annelida</taxon>
        <taxon>Polychaeta</taxon>
        <taxon>Sedentaria</taxon>
        <taxon>Canalipalpata</taxon>
        <taxon>Terebellida</taxon>
        <taxon>Terebelliformia</taxon>
        <taxon>Alvinellidae</taxon>
        <taxon>Paralvinella</taxon>
    </lineage>
</organism>
<dbReference type="Proteomes" id="UP001208570">
    <property type="component" value="Unassembled WGS sequence"/>
</dbReference>
<keyword evidence="4" id="KW-1185">Reference proteome</keyword>
<feature type="compositionally biased region" description="Polar residues" evidence="2">
    <location>
        <begin position="41"/>
        <end position="50"/>
    </location>
</feature>
<sequence>METRNATTFPCTREHRGITSSGRAIQRSGITSHRPHVYGTSPDQQPTSVRSLFREPSTPLTGIMETKQKYTVDSYLNISGFSELSNWDSVPDDASCVRNGLVANKRKLVDERINNTFLRNDGIRRRYYDLQEKRMALSSIGEDSPGLKSLSKVKKATRFEPKLTMSPRRIYYERKRNEMRKKNDKYRQKYRELQEKRNILVSLAPDTSLPVIYDARNGKSLDAPDRVPSMDDGTLLINRNQFTRRTSLFRRTRQRCVDSAQSVPSKVTCLRLPPRRGLQNTSYNEAFDILNNAGDCNGVLTSTYLTPLGVPSSQITALTSRKNSHVITLRFSYSYSKDGKLYTEF</sequence>
<evidence type="ECO:0000313" key="4">
    <source>
        <dbReference type="Proteomes" id="UP001208570"/>
    </source>
</evidence>
<dbReference type="EMBL" id="JAODUP010000138">
    <property type="protein sequence ID" value="KAK2160188.1"/>
    <property type="molecule type" value="Genomic_DNA"/>
</dbReference>
<protein>
    <submittedName>
        <fullName evidence="3">Uncharacterized protein</fullName>
    </submittedName>
</protein>
<feature type="region of interest" description="Disordered" evidence="2">
    <location>
        <begin position="31"/>
        <end position="50"/>
    </location>
</feature>
<gene>
    <name evidence="3" type="ORF">LSH36_138g02073</name>
</gene>
<accession>A0AAD9JVP1</accession>
<name>A0AAD9JVP1_9ANNE</name>
<evidence type="ECO:0000313" key="3">
    <source>
        <dbReference type="EMBL" id="KAK2160188.1"/>
    </source>
</evidence>
<evidence type="ECO:0000256" key="2">
    <source>
        <dbReference type="SAM" id="MobiDB-lite"/>
    </source>
</evidence>
<reference evidence="3" key="1">
    <citation type="journal article" date="2023" name="Mol. Biol. Evol.">
        <title>Third-Generation Sequencing Reveals the Adaptive Role of the Epigenome in Three Deep-Sea Polychaetes.</title>
        <authorList>
            <person name="Perez M."/>
            <person name="Aroh O."/>
            <person name="Sun Y."/>
            <person name="Lan Y."/>
            <person name="Juniper S.K."/>
            <person name="Young C.R."/>
            <person name="Angers B."/>
            <person name="Qian P.Y."/>
        </authorList>
    </citation>
    <scope>NUCLEOTIDE SEQUENCE</scope>
    <source>
        <strain evidence="3">P08H-3</strain>
    </source>
</reference>